<keyword evidence="3" id="KW-0813">Transport</keyword>
<sequence length="470" mass="48726">MGRKRKEHVVSIRIRDILIIGLAFFALFFGAGNLIFPPYLGAEGGELWFEAFAGFVLIDVVITSVGLWALNRAGGSSVALDAVLDKGPALALNTLAILCTGVLIAAPRTAATTYEMSVQPFFGDSVGLLPVSIVFFAVVLALTYRQSRLVDIVGRFLTPVLVVCIVVLIVVGLVSPLGIPTAPASSSPLGDGIAAGYQAMDILCIVGFAIVMQDTVRTFGYGTGALSMRVTALACIVAAVLLTAIYGGLTYLGATVSAGFDPAVSQAELLVSIAHSLMGQAGVAILGVIVGFACLTTAIGLSGAAASYFERITGGRIGYRPALVAIVVVNVVLCNLGLSAIIELAQPILDLVIPPFMTTVVLILFVNRIRSIWTYRGAAAGATMASALMVAESLTGLLPAVEALPLYSIGFAWIPFAVLGGVAGALAARICRKSAPDASPAQRVERLVAERSPFADELTAGADARASKRR</sequence>
<evidence type="ECO:0000256" key="2">
    <source>
        <dbReference type="ARBA" id="ARBA00008540"/>
    </source>
</evidence>
<evidence type="ECO:0000256" key="9">
    <source>
        <dbReference type="SAM" id="Phobius"/>
    </source>
</evidence>
<evidence type="ECO:0000256" key="5">
    <source>
        <dbReference type="ARBA" id="ARBA00022692"/>
    </source>
</evidence>
<evidence type="ECO:0000256" key="8">
    <source>
        <dbReference type="ARBA" id="ARBA00023136"/>
    </source>
</evidence>
<evidence type="ECO:0000256" key="3">
    <source>
        <dbReference type="ARBA" id="ARBA00022448"/>
    </source>
</evidence>
<comment type="subcellular location">
    <subcellularLocation>
        <location evidence="1">Cell membrane</location>
        <topology evidence="1">Multi-pass membrane protein</topology>
    </subcellularLocation>
</comment>
<organism evidence="10">
    <name type="scientific">Muribaculaceae bacterium Z82</name>
    <dbReference type="NCBI Taxonomy" id="2304548"/>
    <lineage>
        <taxon>Bacteria</taxon>
        <taxon>Pseudomonadati</taxon>
        <taxon>Bacteroidota</taxon>
        <taxon>Bacteroidia</taxon>
        <taxon>Bacteroidales</taxon>
        <taxon>Muribaculaceae</taxon>
    </lineage>
</organism>
<feature type="transmembrane region" description="Helical" evidence="9">
    <location>
        <begin position="233"/>
        <end position="260"/>
    </location>
</feature>
<dbReference type="GO" id="GO:0015820">
    <property type="term" value="P:L-leucine transport"/>
    <property type="evidence" value="ECO:0007669"/>
    <property type="project" value="TreeGrafter"/>
</dbReference>
<dbReference type="PANTHER" id="PTHR30588">
    <property type="entry name" value="BRANCHED-CHAIN AMINO ACID TRANSPORT SYSTEM 2 CARRIER PROTEIN"/>
    <property type="match status" value="1"/>
</dbReference>
<dbReference type="Pfam" id="PF05525">
    <property type="entry name" value="Branch_AA_trans"/>
    <property type="match status" value="1"/>
</dbReference>
<feature type="transmembrane region" description="Helical" evidence="9">
    <location>
        <begin position="378"/>
        <end position="400"/>
    </location>
</feature>
<dbReference type="GO" id="GO:0005304">
    <property type="term" value="F:L-valine transmembrane transporter activity"/>
    <property type="evidence" value="ECO:0007669"/>
    <property type="project" value="TreeGrafter"/>
</dbReference>
<feature type="transmembrane region" description="Helical" evidence="9">
    <location>
        <begin position="348"/>
        <end position="366"/>
    </location>
</feature>
<feature type="transmembrane region" description="Helical" evidence="9">
    <location>
        <begin position="280"/>
        <end position="309"/>
    </location>
</feature>
<dbReference type="EMBL" id="QWKH01000009">
    <property type="protein sequence ID" value="NBI33918.1"/>
    <property type="molecule type" value="Genomic_DNA"/>
</dbReference>
<feature type="transmembrane region" description="Helical" evidence="9">
    <location>
        <begin position="321"/>
        <end position="342"/>
    </location>
</feature>
<dbReference type="GO" id="GO:0015818">
    <property type="term" value="P:isoleucine transport"/>
    <property type="evidence" value="ECO:0007669"/>
    <property type="project" value="TreeGrafter"/>
</dbReference>
<comment type="caution">
    <text evidence="10">The sequence shown here is derived from an EMBL/GenBank/DDBJ whole genome shotgun (WGS) entry which is preliminary data.</text>
</comment>
<feature type="transmembrane region" description="Helical" evidence="9">
    <location>
        <begin position="90"/>
        <end position="106"/>
    </location>
</feature>
<feature type="transmembrane region" description="Helical" evidence="9">
    <location>
        <begin position="406"/>
        <end position="428"/>
    </location>
</feature>
<feature type="transmembrane region" description="Helical" evidence="9">
    <location>
        <begin position="156"/>
        <end position="174"/>
    </location>
</feature>
<protein>
    <submittedName>
        <fullName evidence="10">Branched-chain amino acid transport system II carrier protein</fullName>
    </submittedName>
</protein>
<gene>
    <name evidence="10" type="ORF">D1639_02480</name>
</gene>
<evidence type="ECO:0000313" key="10">
    <source>
        <dbReference type="EMBL" id="NBI33918.1"/>
    </source>
</evidence>
<evidence type="ECO:0000256" key="4">
    <source>
        <dbReference type="ARBA" id="ARBA00022475"/>
    </source>
</evidence>
<accession>A0A7C9JMI6</accession>
<feature type="transmembrane region" description="Helical" evidence="9">
    <location>
        <begin position="48"/>
        <end position="70"/>
    </location>
</feature>
<feature type="transmembrane region" description="Helical" evidence="9">
    <location>
        <begin position="126"/>
        <end position="144"/>
    </location>
</feature>
<evidence type="ECO:0000256" key="6">
    <source>
        <dbReference type="ARBA" id="ARBA00022970"/>
    </source>
</evidence>
<feature type="transmembrane region" description="Helical" evidence="9">
    <location>
        <begin position="12"/>
        <end position="36"/>
    </location>
</feature>
<dbReference type="GO" id="GO:0015188">
    <property type="term" value="F:L-isoleucine transmembrane transporter activity"/>
    <property type="evidence" value="ECO:0007669"/>
    <property type="project" value="TreeGrafter"/>
</dbReference>
<keyword evidence="6" id="KW-0029">Amino-acid transport</keyword>
<comment type="similarity">
    <text evidence="2">Belongs to the branched chain amino acid transporter family.</text>
</comment>
<keyword evidence="7 9" id="KW-1133">Transmembrane helix</keyword>
<dbReference type="GO" id="GO:0005886">
    <property type="term" value="C:plasma membrane"/>
    <property type="evidence" value="ECO:0007669"/>
    <property type="project" value="UniProtKB-SubCell"/>
</dbReference>
<proteinExistence type="inferred from homology"/>
<evidence type="ECO:0000256" key="1">
    <source>
        <dbReference type="ARBA" id="ARBA00004651"/>
    </source>
</evidence>
<evidence type="ECO:0000256" key="7">
    <source>
        <dbReference type="ARBA" id="ARBA00022989"/>
    </source>
</evidence>
<dbReference type="GO" id="GO:0015190">
    <property type="term" value="F:L-leucine transmembrane transporter activity"/>
    <property type="evidence" value="ECO:0007669"/>
    <property type="project" value="TreeGrafter"/>
</dbReference>
<feature type="transmembrane region" description="Helical" evidence="9">
    <location>
        <begin position="194"/>
        <end position="212"/>
    </location>
</feature>
<keyword evidence="8 9" id="KW-0472">Membrane</keyword>
<keyword evidence="4" id="KW-1003">Cell membrane</keyword>
<keyword evidence="5 9" id="KW-0812">Transmembrane</keyword>
<dbReference type="AlphaFoldDB" id="A0A7C9JMI6"/>
<dbReference type="InterPro" id="IPR004685">
    <property type="entry name" value="Brnchd-chn_aa_trnsp_Livcs"/>
</dbReference>
<reference evidence="10" key="1">
    <citation type="submission" date="2018-08" db="EMBL/GenBank/DDBJ databases">
        <title>Murine metabolic-syndrome-specific gut microbial biobank.</title>
        <authorList>
            <person name="Liu C."/>
        </authorList>
    </citation>
    <scope>NUCLEOTIDE SEQUENCE [LARGE SCALE GENOMIC DNA]</scope>
    <source>
        <strain evidence="10">Z82</strain>
    </source>
</reference>
<dbReference type="PANTHER" id="PTHR30588:SF0">
    <property type="entry name" value="BRANCHED-CHAIN AMINO ACID PERMEASE BRNQ"/>
    <property type="match status" value="1"/>
</dbReference>
<name>A0A7C9JMI6_9BACT</name>